<dbReference type="PRINTS" id="PR00420">
    <property type="entry name" value="RNGMNOXGNASE"/>
</dbReference>
<evidence type="ECO:0000259" key="1">
    <source>
        <dbReference type="Pfam" id="PF01494"/>
    </source>
</evidence>
<dbReference type="InterPro" id="IPR036188">
    <property type="entry name" value="FAD/NAD-bd_sf"/>
</dbReference>
<accession>A0ABS1NHW9</accession>
<reference evidence="2 3" key="1">
    <citation type="submission" date="2021-01" db="EMBL/GenBank/DDBJ databases">
        <title>WGS of actinomycetes isolated from Thailand.</title>
        <authorList>
            <person name="Thawai C."/>
        </authorList>
    </citation>
    <scope>NUCLEOTIDE SEQUENCE [LARGE SCALE GENOMIC DNA]</scope>
    <source>
        <strain evidence="2 3">CA1R205</strain>
    </source>
</reference>
<protein>
    <submittedName>
        <fullName evidence="2">FAD-dependent monooxygenase</fullName>
    </submittedName>
</protein>
<dbReference type="GO" id="GO:0004497">
    <property type="term" value="F:monooxygenase activity"/>
    <property type="evidence" value="ECO:0007669"/>
    <property type="project" value="UniProtKB-KW"/>
</dbReference>
<sequence>MRKLPKGKILISGAGVAGPALAYWLHRYGFAVTVVEKAPAMRGSGYPVDVRGTALEVVRRMGVLPRLREAHIRTRRIGFVGADGKVLSSMKPEALVGGTEGRDIELPRGDLAVVLYDAVRDDVEFLFGDSIAALHGEGGGKAVEVVFAGGRERAFDLVIGADGLHSRTRGLAFGPEARFHRYLGYCFAGFTMPNRLGLSHEALVCNVPGRAATLYAPGEGDQLHAFLIFARPDPPYGAFADPGGQRDLVASAFAGCRWEIPRMVDALRASEDLFFDVVSQIRMPRWSRGRVALVGDAAYAPSFLSGQGTSIALAGAYVLAGELAAGSGRGGHTEALAAYERVMRTFVELNQALADGGGVTLMPRTRAGLWLRNRMLRMAPLLARIGPVGRKGRSAYTALTLPEYPEPAGV</sequence>
<keyword evidence="3" id="KW-1185">Reference proteome</keyword>
<dbReference type="Gene3D" id="3.30.9.10">
    <property type="entry name" value="D-Amino Acid Oxidase, subunit A, domain 2"/>
    <property type="match status" value="1"/>
</dbReference>
<dbReference type="Pfam" id="PF01494">
    <property type="entry name" value="FAD_binding_3"/>
    <property type="match status" value="1"/>
</dbReference>
<dbReference type="Gene3D" id="3.50.50.60">
    <property type="entry name" value="FAD/NAD(P)-binding domain"/>
    <property type="match status" value="1"/>
</dbReference>
<dbReference type="RefSeq" id="WP_201877145.1">
    <property type="nucleotide sequence ID" value="NZ_JAERRF010000014.1"/>
</dbReference>
<comment type="caution">
    <text evidence="2">The sequence shown here is derived from an EMBL/GenBank/DDBJ whole genome shotgun (WGS) entry which is preliminary data.</text>
</comment>
<organism evidence="2 3">
    <name type="scientific">Streptomyces coffeae</name>
    <dbReference type="NCBI Taxonomy" id="621382"/>
    <lineage>
        <taxon>Bacteria</taxon>
        <taxon>Bacillati</taxon>
        <taxon>Actinomycetota</taxon>
        <taxon>Actinomycetes</taxon>
        <taxon>Kitasatosporales</taxon>
        <taxon>Streptomycetaceae</taxon>
        <taxon>Streptomyces</taxon>
    </lineage>
</organism>
<dbReference type="InterPro" id="IPR002938">
    <property type="entry name" value="FAD-bd"/>
</dbReference>
<evidence type="ECO:0000313" key="2">
    <source>
        <dbReference type="EMBL" id="MBL1099665.1"/>
    </source>
</evidence>
<keyword evidence="2" id="KW-0503">Monooxygenase</keyword>
<keyword evidence="2" id="KW-0560">Oxidoreductase</keyword>
<name>A0ABS1NHW9_9ACTN</name>
<dbReference type="PANTHER" id="PTHR46865">
    <property type="entry name" value="OXIDOREDUCTASE-RELATED"/>
    <property type="match status" value="1"/>
</dbReference>
<dbReference type="EMBL" id="JAERRF010000014">
    <property type="protein sequence ID" value="MBL1099665.1"/>
    <property type="molecule type" value="Genomic_DNA"/>
</dbReference>
<dbReference type="PANTHER" id="PTHR46865:SF2">
    <property type="entry name" value="MONOOXYGENASE"/>
    <property type="match status" value="1"/>
</dbReference>
<feature type="domain" description="FAD-binding" evidence="1">
    <location>
        <begin position="8"/>
        <end position="169"/>
    </location>
</feature>
<dbReference type="Proteomes" id="UP000634229">
    <property type="component" value="Unassembled WGS sequence"/>
</dbReference>
<gene>
    <name evidence="2" type="ORF">JK363_23940</name>
</gene>
<proteinExistence type="predicted"/>
<evidence type="ECO:0000313" key="3">
    <source>
        <dbReference type="Proteomes" id="UP000634229"/>
    </source>
</evidence>
<dbReference type="SUPFAM" id="SSF51905">
    <property type="entry name" value="FAD/NAD(P)-binding domain"/>
    <property type="match status" value="1"/>
</dbReference>
<dbReference type="InterPro" id="IPR051704">
    <property type="entry name" value="FAD_aromatic-hydroxylase"/>
</dbReference>